<proteinExistence type="predicted"/>
<organism evidence="2 3">
    <name type="scientific">Aquamicrobium lusatiense</name>
    <dbReference type="NCBI Taxonomy" id="89772"/>
    <lineage>
        <taxon>Bacteria</taxon>
        <taxon>Pseudomonadati</taxon>
        <taxon>Pseudomonadota</taxon>
        <taxon>Alphaproteobacteria</taxon>
        <taxon>Hyphomicrobiales</taxon>
        <taxon>Phyllobacteriaceae</taxon>
        <taxon>Aquamicrobium</taxon>
    </lineage>
</organism>
<dbReference type="Proteomes" id="UP000533306">
    <property type="component" value="Unassembled WGS sequence"/>
</dbReference>
<dbReference type="GO" id="GO:0004622">
    <property type="term" value="F:phosphatidylcholine lysophospholipase activity"/>
    <property type="evidence" value="ECO:0007669"/>
    <property type="project" value="UniProtKB-EC"/>
</dbReference>
<name>A0A7W9S445_9HYPH</name>
<dbReference type="EC" id="3.1.1.5" evidence="2"/>
<dbReference type="RefSeq" id="WP_183831844.1">
    <property type="nucleotide sequence ID" value="NZ_JACHEU010000002.1"/>
</dbReference>
<keyword evidence="2" id="KW-0378">Hydrolase</keyword>
<feature type="domain" description="Serine aminopeptidase S33" evidence="1">
    <location>
        <begin position="42"/>
        <end position="296"/>
    </location>
</feature>
<dbReference type="InterPro" id="IPR029058">
    <property type="entry name" value="AB_hydrolase_fold"/>
</dbReference>
<evidence type="ECO:0000313" key="2">
    <source>
        <dbReference type="EMBL" id="MBB6013655.1"/>
    </source>
</evidence>
<dbReference type="InterPro" id="IPR051044">
    <property type="entry name" value="MAG_DAG_Lipase"/>
</dbReference>
<dbReference type="Pfam" id="PF12146">
    <property type="entry name" value="Hydrolase_4"/>
    <property type="match status" value="1"/>
</dbReference>
<reference evidence="2 3" key="1">
    <citation type="submission" date="2020-08" db="EMBL/GenBank/DDBJ databases">
        <title>Genomic Encyclopedia of Type Strains, Phase IV (KMG-IV): sequencing the most valuable type-strain genomes for metagenomic binning, comparative biology and taxonomic classification.</title>
        <authorList>
            <person name="Goeker M."/>
        </authorList>
    </citation>
    <scope>NUCLEOTIDE SEQUENCE [LARGE SCALE GENOMIC DNA]</scope>
    <source>
        <strain evidence="2 3">DSM 11099</strain>
    </source>
</reference>
<dbReference type="InterPro" id="IPR022742">
    <property type="entry name" value="Hydrolase_4"/>
</dbReference>
<protein>
    <submittedName>
        <fullName evidence="2">Lysophospholipase</fullName>
        <ecNumber evidence="2">3.1.1.5</ecNumber>
    </submittedName>
</protein>
<dbReference type="Gene3D" id="3.40.50.1820">
    <property type="entry name" value="alpha/beta hydrolase"/>
    <property type="match status" value="1"/>
</dbReference>
<dbReference type="EMBL" id="JACHEU010000002">
    <property type="protein sequence ID" value="MBB6013655.1"/>
    <property type="molecule type" value="Genomic_DNA"/>
</dbReference>
<accession>A0A7W9S445</accession>
<dbReference type="PANTHER" id="PTHR11614">
    <property type="entry name" value="PHOSPHOLIPASE-RELATED"/>
    <property type="match status" value="1"/>
</dbReference>
<dbReference type="SUPFAM" id="SSF53474">
    <property type="entry name" value="alpha/beta-Hydrolases"/>
    <property type="match status" value="1"/>
</dbReference>
<evidence type="ECO:0000259" key="1">
    <source>
        <dbReference type="Pfam" id="PF12146"/>
    </source>
</evidence>
<sequence length="321" mass="35932">MTELFFHTTDNPVPDNASGGFFRARDGRQIRYARFAPGGRPEKGTVVLLQGRNECIEKYFETIRDLSARGLGTATFDLRGQGGSDRLIRDPQKGYVKSFGQYVDDLDIFFREVVLPDCRGPYYILAHSTGALVALLASASLVNRVQRMVLLTPLIGMPGQRYSMKSIRTMTTALMFMGLGRMYVKRKRAKAAAPFEINDLTSDPVRYRRNTSVYEEHPHLALSGLTVRWLRAASMAVLRVSDPQFLAAMRIPTLIVTAGADSIVSTRAASDYARRLRLSSLLTIDGSRHEILQEADFYREQFLAAFDAFIPGTEEEIFKAA</sequence>
<gene>
    <name evidence="2" type="ORF">HNR59_003044</name>
</gene>
<evidence type="ECO:0000313" key="3">
    <source>
        <dbReference type="Proteomes" id="UP000533306"/>
    </source>
</evidence>
<dbReference type="AlphaFoldDB" id="A0A7W9S445"/>
<keyword evidence="3" id="KW-1185">Reference proteome</keyword>
<comment type="caution">
    <text evidence="2">The sequence shown here is derived from an EMBL/GenBank/DDBJ whole genome shotgun (WGS) entry which is preliminary data.</text>
</comment>